<organism evidence="2 3">
    <name type="scientific">Dreissena polymorpha</name>
    <name type="common">Zebra mussel</name>
    <name type="synonym">Mytilus polymorpha</name>
    <dbReference type="NCBI Taxonomy" id="45954"/>
    <lineage>
        <taxon>Eukaryota</taxon>
        <taxon>Metazoa</taxon>
        <taxon>Spiralia</taxon>
        <taxon>Lophotrochozoa</taxon>
        <taxon>Mollusca</taxon>
        <taxon>Bivalvia</taxon>
        <taxon>Autobranchia</taxon>
        <taxon>Heteroconchia</taxon>
        <taxon>Euheterodonta</taxon>
        <taxon>Imparidentia</taxon>
        <taxon>Neoheterodontei</taxon>
        <taxon>Myida</taxon>
        <taxon>Dreissenoidea</taxon>
        <taxon>Dreissenidae</taxon>
        <taxon>Dreissena</taxon>
    </lineage>
</organism>
<dbReference type="AlphaFoldDB" id="A0A9D4CA02"/>
<evidence type="ECO:0000313" key="2">
    <source>
        <dbReference type="EMBL" id="KAH3719654.1"/>
    </source>
</evidence>
<proteinExistence type="predicted"/>
<feature type="compositionally biased region" description="Polar residues" evidence="1">
    <location>
        <begin position="32"/>
        <end position="41"/>
    </location>
</feature>
<keyword evidence="3" id="KW-1185">Reference proteome</keyword>
<accession>A0A9D4CA02</accession>
<reference evidence="2" key="1">
    <citation type="journal article" date="2019" name="bioRxiv">
        <title>The Genome of the Zebra Mussel, Dreissena polymorpha: A Resource for Invasive Species Research.</title>
        <authorList>
            <person name="McCartney M.A."/>
            <person name="Auch B."/>
            <person name="Kono T."/>
            <person name="Mallez S."/>
            <person name="Zhang Y."/>
            <person name="Obille A."/>
            <person name="Becker A."/>
            <person name="Abrahante J.E."/>
            <person name="Garbe J."/>
            <person name="Badalamenti J.P."/>
            <person name="Herman A."/>
            <person name="Mangelson H."/>
            <person name="Liachko I."/>
            <person name="Sullivan S."/>
            <person name="Sone E.D."/>
            <person name="Koren S."/>
            <person name="Silverstein K.A.T."/>
            <person name="Beckman K.B."/>
            <person name="Gohl D.M."/>
        </authorList>
    </citation>
    <scope>NUCLEOTIDE SEQUENCE</scope>
    <source>
        <strain evidence="2">Duluth1</strain>
        <tissue evidence="2">Whole animal</tissue>
    </source>
</reference>
<comment type="caution">
    <text evidence="2">The sequence shown here is derived from an EMBL/GenBank/DDBJ whole genome shotgun (WGS) entry which is preliminary data.</text>
</comment>
<reference evidence="2" key="2">
    <citation type="submission" date="2020-11" db="EMBL/GenBank/DDBJ databases">
        <authorList>
            <person name="McCartney M.A."/>
            <person name="Auch B."/>
            <person name="Kono T."/>
            <person name="Mallez S."/>
            <person name="Becker A."/>
            <person name="Gohl D.M."/>
            <person name="Silverstein K.A.T."/>
            <person name="Koren S."/>
            <person name="Bechman K.B."/>
            <person name="Herman A."/>
            <person name="Abrahante J.E."/>
            <person name="Garbe J."/>
        </authorList>
    </citation>
    <scope>NUCLEOTIDE SEQUENCE</scope>
    <source>
        <strain evidence="2">Duluth1</strain>
        <tissue evidence="2">Whole animal</tissue>
    </source>
</reference>
<sequence length="96" mass="10766">MYRDEPRPYRYEPVLHWDERGQPGLHRESIKTFNTSGMNRESTGRTGNDRRGTGNNRDCTGNNCDGTLAPQGPKNTPTELRQRLGGATVNAGRVHL</sequence>
<dbReference type="Proteomes" id="UP000828390">
    <property type="component" value="Unassembled WGS sequence"/>
</dbReference>
<protein>
    <submittedName>
        <fullName evidence="2">Uncharacterized protein</fullName>
    </submittedName>
</protein>
<dbReference type="EMBL" id="JAIWYP010000013">
    <property type="protein sequence ID" value="KAH3719654.1"/>
    <property type="molecule type" value="Genomic_DNA"/>
</dbReference>
<feature type="region of interest" description="Disordered" evidence="1">
    <location>
        <begin position="32"/>
        <end position="80"/>
    </location>
</feature>
<evidence type="ECO:0000256" key="1">
    <source>
        <dbReference type="SAM" id="MobiDB-lite"/>
    </source>
</evidence>
<name>A0A9D4CA02_DREPO</name>
<evidence type="ECO:0000313" key="3">
    <source>
        <dbReference type="Proteomes" id="UP000828390"/>
    </source>
</evidence>
<gene>
    <name evidence="2" type="ORF">DPMN_062504</name>
</gene>